<evidence type="ECO:0000259" key="3">
    <source>
        <dbReference type="Pfam" id="PF18199"/>
    </source>
</evidence>
<feature type="domain" description="Dynein heavy chain C-terminal" evidence="3">
    <location>
        <begin position="244"/>
        <end position="508"/>
    </location>
</feature>
<dbReference type="InterPro" id="IPR041228">
    <property type="entry name" value="Dynein_C"/>
</dbReference>
<evidence type="ECO:0000259" key="2">
    <source>
        <dbReference type="Pfam" id="PF18198"/>
    </source>
</evidence>
<dbReference type="EMBL" id="JWIN03000007">
    <property type="protein sequence ID" value="KAB1276168.1"/>
    <property type="molecule type" value="Genomic_DNA"/>
</dbReference>
<dbReference type="PANTHER" id="PTHR46961">
    <property type="entry name" value="DYNEIN HEAVY CHAIN 1, AXONEMAL-LIKE PROTEIN"/>
    <property type="match status" value="1"/>
</dbReference>
<evidence type="ECO:0000259" key="1">
    <source>
        <dbReference type="Pfam" id="PF03028"/>
    </source>
</evidence>
<organism evidence="4 5">
    <name type="scientific">Camelus dromedarius</name>
    <name type="common">Dromedary</name>
    <name type="synonym">Arabian camel</name>
    <dbReference type="NCBI Taxonomy" id="9838"/>
    <lineage>
        <taxon>Eukaryota</taxon>
        <taxon>Metazoa</taxon>
        <taxon>Chordata</taxon>
        <taxon>Craniata</taxon>
        <taxon>Vertebrata</taxon>
        <taxon>Euteleostomi</taxon>
        <taxon>Mammalia</taxon>
        <taxon>Eutheria</taxon>
        <taxon>Laurasiatheria</taxon>
        <taxon>Artiodactyla</taxon>
        <taxon>Tylopoda</taxon>
        <taxon>Camelidae</taxon>
        <taxon>Camelus</taxon>
    </lineage>
</organism>
<dbReference type="InterPro" id="IPR043160">
    <property type="entry name" value="Dynein_C_barrel"/>
</dbReference>
<dbReference type="GO" id="GO:0008569">
    <property type="term" value="F:minus-end-directed microtubule motor activity"/>
    <property type="evidence" value="ECO:0007669"/>
    <property type="project" value="InterPro"/>
</dbReference>
<dbReference type="Gene3D" id="3.10.490.20">
    <property type="match status" value="1"/>
</dbReference>
<evidence type="ECO:0000313" key="4">
    <source>
        <dbReference type="EMBL" id="KAB1276168.1"/>
    </source>
</evidence>
<feature type="domain" description="Dynein heavy chain AAA lid" evidence="2">
    <location>
        <begin position="102"/>
        <end position="238"/>
    </location>
</feature>
<gene>
    <name evidence="4" type="ORF">Cadr_000008066</name>
</gene>
<dbReference type="InterPro" id="IPR041658">
    <property type="entry name" value="AAA_lid_11"/>
</dbReference>
<keyword evidence="5" id="KW-1185">Reference proteome</keyword>
<dbReference type="GO" id="GO:0007018">
    <property type="term" value="P:microtubule-based movement"/>
    <property type="evidence" value="ECO:0007669"/>
    <property type="project" value="InterPro"/>
</dbReference>
<dbReference type="GO" id="GO:0045505">
    <property type="term" value="F:dynein intermediate chain binding"/>
    <property type="evidence" value="ECO:0007669"/>
    <property type="project" value="InterPro"/>
</dbReference>
<accession>A0A5N4DYB3</accession>
<dbReference type="InterPro" id="IPR027417">
    <property type="entry name" value="P-loop_NTPase"/>
</dbReference>
<dbReference type="AlphaFoldDB" id="A0A5N4DYB3"/>
<dbReference type="FunFam" id="3.10.490.20:FF:000002">
    <property type="entry name" value="Dynein axonemal heavy chain 17"/>
    <property type="match status" value="1"/>
</dbReference>
<evidence type="ECO:0000313" key="5">
    <source>
        <dbReference type="Proteomes" id="UP000299084"/>
    </source>
</evidence>
<name>A0A5N4DYB3_CAMDR</name>
<dbReference type="Proteomes" id="UP000299084">
    <property type="component" value="Unassembled WGS sequence"/>
</dbReference>
<dbReference type="FunFam" id="1.10.8.720:FF:000002">
    <property type="entry name" value="Dynein heavy chain 9, axonemal"/>
    <property type="match status" value="1"/>
</dbReference>
<dbReference type="Gene3D" id="1.20.1270.280">
    <property type="match status" value="1"/>
</dbReference>
<feature type="domain" description="Dynein heavy chain region D6 P-loop" evidence="1">
    <location>
        <begin position="12"/>
        <end position="70"/>
    </location>
</feature>
<dbReference type="Pfam" id="PF18199">
    <property type="entry name" value="Dynein_C"/>
    <property type="match status" value="1"/>
</dbReference>
<protein>
    <submittedName>
        <fullName evidence="4">Dynein heavy chain 11</fullName>
    </submittedName>
</protein>
<dbReference type="Gene3D" id="1.10.8.720">
    <property type="entry name" value="Region D6 of dynein motor"/>
    <property type="match status" value="1"/>
</dbReference>
<dbReference type="GO" id="GO:0051959">
    <property type="term" value="F:dynein light intermediate chain binding"/>
    <property type="evidence" value="ECO:0007669"/>
    <property type="project" value="InterPro"/>
</dbReference>
<dbReference type="PANTHER" id="PTHR46961:SF14">
    <property type="entry name" value="DYNEIN HEAVY CHAIN 11, AXONEMAL"/>
    <property type="match status" value="1"/>
</dbReference>
<sequence length="510" mass="58201">MYAHVRILGHTIFQNVHLVAKWLGTLEKLLERFSQGSHRDYRVFMSAESAPTPDEHVIPQGLLENAIKMTNEPPTGMLANLHAALCSFDQDTLEVCSKEQEFKSILFSLCYFHACVAGRLRFGPQGWSRSYPFSPGDLTICASILYNYLEASPHVPWEALRYLFGEIMYGGHITDDWDRKLCRAYLEEFMNPSLIEDELMLAPGFAAPPNLDYSGYHQYIEEMLPPESPALYGLHPNAEIEFLTVKNVLDDILEKLPEEFNMAEIMQKNPNRGPYVLVCFQECERMNILLREIRVSLQQLDLGLKGELTLSPDLEAQQSALSCDAVPDAWSKLAYPSTYGLAQWLNDLLLRCRELDTWTQDLALPAVVWLSGFFNPQSFLTAIMQTMARKNEWPLDKICLTVDVTKKTKEDYGHPPREGAYLHGLFMEGARWDPQSGTIADARLKEIRSAMPVIFAKAIPVDRQETKHTYECPVYKTKTRGPDYVWTFRLKSKEKTARWMLAGVALLLES</sequence>
<dbReference type="Pfam" id="PF18198">
    <property type="entry name" value="AAA_lid_11"/>
    <property type="match status" value="1"/>
</dbReference>
<dbReference type="Pfam" id="PF03028">
    <property type="entry name" value="Dynein_heavy"/>
    <property type="match status" value="1"/>
</dbReference>
<dbReference type="InterPro" id="IPR042219">
    <property type="entry name" value="AAA_lid_11_sf"/>
</dbReference>
<proteinExistence type="predicted"/>
<dbReference type="InterPro" id="IPR004273">
    <property type="entry name" value="Dynein_heavy_D6_P-loop"/>
</dbReference>
<dbReference type="Gene3D" id="3.40.50.300">
    <property type="entry name" value="P-loop containing nucleotide triphosphate hydrolases"/>
    <property type="match status" value="1"/>
</dbReference>
<dbReference type="GO" id="GO:0030286">
    <property type="term" value="C:dynein complex"/>
    <property type="evidence" value="ECO:0007669"/>
    <property type="project" value="InterPro"/>
</dbReference>
<comment type="caution">
    <text evidence="4">The sequence shown here is derived from an EMBL/GenBank/DDBJ whole genome shotgun (WGS) entry which is preliminary data.</text>
</comment>
<reference evidence="4 5" key="1">
    <citation type="journal article" date="2019" name="Mol. Ecol. Resour.">
        <title>Improving Illumina assemblies with Hi-C and long reads: an example with the North African dromedary.</title>
        <authorList>
            <person name="Elbers J.P."/>
            <person name="Rogers M.F."/>
            <person name="Perelman P.L."/>
            <person name="Proskuryakova A.A."/>
            <person name="Serdyukova N.A."/>
            <person name="Johnson W.E."/>
            <person name="Horin P."/>
            <person name="Corander J."/>
            <person name="Murphy D."/>
            <person name="Burger P.A."/>
        </authorList>
    </citation>
    <scope>NUCLEOTIDE SEQUENCE [LARGE SCALE GENOMIC DNA]</scope>
    <source>
        <strain evidence="4">Drom800</strain>
        <tissue evidence="4">Blood</tissue>
    </source>
</reference>
<dbReference type="InterPro" id="IPR026983">
    <property type="entry name" value="DHC"/>
</dbReference>